<dbReference type="PROSITE" id="PS50059">
    <property type="entry name" value="FKBP_PPIASE"/>
    <property type="match status" value="1"/>
</dbReference>
<comment type="subcellular location">
    <subcellularLocation>
        <location evidence="2">Cytoplasm</location>
    </subcellularLocation>
</comment>
<reference evidence="13" key="1">
    <citation type="submission" date="2020-10" db="EMBL/GenBank/DDBJ databases">
        <title>Bacterium isolated from coastal waters sediment.</title>
        <authorList>
            <person name="Chen R.-J."/>
            <person name="Lu D.-C."/>
            <person name="Zhu K.-L."/>
            <person name="Du Z.-J."/>
        </authorList>
    </citation>
    <scope>NUCLEOTIDE SEQUENCE</scope>
    <source>
        <strain evidence="13">N1Y112</strain>
    </source>
</reference>
<dbReference type="PANTHER" id="PTHR47861:SF3">
    <property type="entry name" value="FKBP-TYPE PEPTIDYL-PROLYL CIS-TRANS ISOMERASE SLYD"/>
    <property type="match status" value="1"/>
</dbReference>
<evidence type="ECO:0000256" key="5">
    <source>
        <dbReference type="ARBA" id="ARBA00023110"/>
    </source>
</evidence>
<comment type="function">
    <text evidence="8">Also involved in hydrogenase metallocenter assembly, probably by participating in the nickel insertion step. This function in hydrogenase biosynthesis requires chaperone activity and the presence of the metal-binding domain, but not PPIase activity.</text>
</comment>
<name>A0A8J7FDT8_9GAMM</name>
<evidence type="ECO:0000256" key="8">
    <source>
        <dbReference type="ARBA" id="ARBA00037071"/>
    </source>
</evidence>
<dbReference type="GO" id="GO:0005737">
    <property type="term" value="C:cytoplasm"/>
    <property type="evidence" value="ECO:0007669"/>
    <property type="project" value="UniProtKB-SubCell"/>
</dbReference>
<organism evidence="13 14">
    <name type="scientific">Pontibacterium sinense</name>
    <dbReference type="NCBI Taxonomy" id="2781979"/>
    <lineage>
        <taxon>Bacteria</taxon>
        <taxon>Pseudomonadati</taxon>
        <taxon>Pseudomonadota</taxon>
        <taxon>Gammaproteobacteria</taxon>
        <taxon>Oceanospirillales</taxon>
        <taxon>Oceanospirillaceae</taxon>
        <taxon>Pontibacterium</taxon>
    </lineage>
</organism>
<evidence type="ECO:0000313" key="14">
    <source>
        <dbReference type="Proteomes" id="UP000640333"/>
    </source>
</evidence>
<dbReference type="RefSeq" id="WP_193955321.1">
    <property type="nucleotide sequence ID" value="NZ_JADEYS010000031.1"/>
</dbReference>
<keyword evidence="14" id="KW-1185">Reference proteome</keyword>
<dbReference type="InterPro" id="IPR046357">
    <property type="entry name" value="PPIase_dom_sf"/>
</dbReference>
<evidence type="ECO:0000256" key="3">
    <source>
        <dbReference type="ARBA" id="ARBA00006577"/>
    </source>
</evidence>
<protein>
    <recommendedName>
        <fullName evidence="10">Peptidyl-prolyl cis-trans isomerase</fullName>
        <ecNumber evidence="10">5.2.1.8</ecNumber>
    </recommendedName>
</protein>
<dbReference type="Pfam" id="PF00254">
    <property type="entry name" value="FKBP_C"/>
    <property type="match status" value="1"/>
</dbReference>
<evidence type="ECO:0000256" key="4">
    <source>
        <dbReference type="ARBA" id="ARBA00022490"/>
    </source>
</evidence>
<gene>
    <name evidence="13" type="ORF">IOQ59_20370</name>
</gene>
<dbReference type="GO" id="GO:0042026">
    <property type="term" value="P:protein refolding"/>
    <property type="evidence" value="ECO:0007669"/>
    <property type="project" value="UniProtKB-ARBA"/>
</dbReference>
<accession>A0A8J7FDT8</accession>
<evidence type="ECO:0000259" key="12">
    <source>
        <dbReference type="PROSITE" id="PS50059"/>
    </source>
</evidence>
<feature type="region of interest" description="Disordered" evidence="11">
    <location>
        <begin position="141"/>
        <end position="160"/>
    </location>
</feature>
<evidence type="ECO:0000256" key="11">
    <source>
        <dbReference type="SAM" id="MobiDB-lite"/>
    </source>
</evidence>
<dbReference type="EMBL" id="JADEYS010000031">
    <property type="protein sequence ID" value="MBE9399625.1"/>
    <property type="molecule type" value="Genomic_DNA"/>
</dbReference>
<keyword evidence="4" id="KW-0963">Cytoplasm</keyword>
<sequence length="160" mass="17378">MQIADKTVVQINYTLKNDSGEVLDSSEGQEPLAFLCGAQNIIPGLENALLGKQVGDKLDVRVEPSEGYGEVHEEMIQKVPKENFEGVDTVEVGMQFMAQAPWGEQPVTVIKVEEDGVTLDGNHPMAGQILNFSVEVVEVREASEEEVEHGHAHGAGGHHH</sequence>
<evidence type="ECO:0000313" key="13">
    <source>
        <dbReference type="EMBL" id="MBE9399625.1"/>
    </source>
</evidence>
<dbReference type="Gene3D" id="3.10.50.40">
    <property type="match status" value="1"/>
</dbReference>
<dbReference type="SUPFAM" id="SSF54534">
    <property type="entry name" value="FKBP-like"/>
    <property type="match status" value="1"/>
</dbReference>
<dbReference type="PANTHER" id="PTHR47861">
    <property type="entry name" value="FKBP-TYPE PEPTIDYL-PROLYL CIS-TRANS ISOMERASE SLYD"/>
    <property type="match status" value="1"/>
</dbReference>
<dbReference type="EC" id="5.2.1.8" evidence="10"/>
<keyword evidence="7 9" id="KW-0413">Isomerase</keyword>
<evidence type="ECO:0000256" key="9">
    <source>
        <dbReference type="PROSITE-ProRule" id="PRU00277"/>
    </source>
</evidence>
<comment type="catalytic activity">
    <reaction evidence="1 9 10">
        <text>[protein]-peptidylproline (omega=180) = [protein]-peptidylproline (omega=0)</text>
        <dbReference type="Rhea" id="RHEA:16237"/>
        <dbReference type="Rhea" id="RHEA-COMP:10747"/>
        <dbReference type="Rhea" id="RHEA-COMP:10748"/>
        <dbReference type="ChEBI" id="CHEBI:83833"/>
        <dbReference type="ChEBI" id="CHEBI:83834"/>
        <dbReference type="EC" id="5.2.1.8"/>
    </reaction>
</comment>
<evidence type="ECO:0000256" key="2">
    <source>
        <dbReference type="ARBA" id="ARBA00004496"/>
    </source>
</evidence>
<evidence type="ECO:0000256" key="7">
    <source>
        <dbReference type="ARBA" id="ARBA00023235"/>
    </source>
</evidence>
<comment type="similarity">
    <text evidence="3 10">Belongs to the FKBP-type PPIase family.</text>
</comment>
<dbReference type="Proteomes" id="UP000640333">
    <property type="component" value="Unassembled WGS sequence"/>
</dbReference>
<keyword evidence="5 9" id="KW-0697">Rotamase</keyword>
<comment type="caution">
    <text evidence="13">The sequence shown here is derived from an EMBL/GenBank/DDBJ whole genome shotgun (WGS) entry which is preliminary data.</text>
</comment>
<feature type="domain" description="PPIase FKBP-type" evidence="12">
    <location>
        <begin position="6"/>
        <end position="95"/>
    </location>
</feature>
<proteinExistence type="inferred from homology"/>
<dbReference type="AlphaFoldDB" id="A0A8J7FDT8"/>
<evidence type="ECO:0000256" key="10">
    <source>
        <dbReference type="RuleBase" id="RU003915"/>
    </source>
</evidence>
<keyword evidence="6" id="KW-0143">Chaperone</keyword>
<evidence type="ECO:0000256" key="1">
    <source>
        <dbReference type="ARBA" id="ARBA00000971"/>
    </source>
</evidence>
<evidence type="ECO:0000256" key="6">
    <source>
        <dbReference type="ARBA" id="ARBA00023186"/>
    </source>
</evidence>
<dbReference type="GO" id="GO:0003755">
    <property type="term" value="F:peptidyl-prolyl cis-trans isomerase activity"/>
    <property type="evidence" value="ECO:0007669"/>
    <property type="project" value="UniProtKB-UniRule"/>
</dbReference>
<dbReference type="InterPro" id="IPR001179">
    <property type="entry name" value="PPIase_FKBP_dom"/>
</dbReference>